<evidence type="ECO:0000313" key="4">
    <source>
        <dbReference type="EMBL" id="AXR06676.1"/>
    </source>
</evidence>
<evidence type="ECO:0000256" key="1">
    <source>
        <dbReference type="ARBA" id="ARBA00022490"/>
    </source>
</evidence>
<reference evidence="4 5" key="1">
    <citation type="submission" date="2018-08" db="EMBL/GenBank/DDBJ databases">
        <title>Salinimonas sediminis sp. nov., a piezophilic bacterium isolated from a deep-sea sediment sample from the New Britain Trench.</title>
        <authorList>
            <person name="Cao J."/>
        </authorList>
    </citation>
    <scope>NUCLEOTIDE SEQUENCE [LARGE SCALE GENOMIC DNA]</scope>
    <source>
        <strain evidence="4 5">N102</strain>
    </source>
</reference>
<dbReference type="GO" id="GO:0003677">
    <property type="term" value="F:DNA binding"/>
    <property type="evidence" value="ECO:0007669"/>
    <property type="project" value="UniProtKB-KW"/>
</dbReference>
<dbReference type="GO" id="GO:0006274">
    <property type="term" value="P:DNA replication termination"/>
    <property type="evidence" value="ECO:0007669"/>
    <property type="project" value="InterPro"/>
</dbReference>
<keyword evidence="1" id="KW-0963">Cytoplasm</keyword>
<name>A0A346NMB9_9ALTE</name>
<evidence type="ECO:0000256" key="3">
    <source>
        <dbReference type="ARBA" id="ARBA00023125"/>
    </source>
</evidence>
<evidence type="ECO:0000313" key="5">
    <source>
        <dbReference type="Proteomes" id="UP000262073"/>
    </source>
</evidence>
<dbReference type="OrthoDB" id="6378881at2"/>
<keyword evidence="3" id="KW-0238">DNA-binding</keyword>
<dbReference type="RefSeq" id="WP_117316774.1">
    <property type="nucleotide sequence ID" value="NZ_CP031769.1"/>
</dbReference>
<dbReference type="GO" id="GO:0005737">
    <property type="term" value="C:cytoplasm"/>
    <property type="evidence" value="ECO:0007669"/>
    <property type="project" value="InterPro"/>
</dbReference>
<keyword evidence="5" id="KW-1185">Reference proteome</keyword>
<evidence type="ECO:0000256" key="2">
    <source>
        <dbReference type="ARBA" id="ARBA00022705"/>
    </source>
</evidence>
<gene>
    <name evidence="4" type="ORF">D0Y50_10005</name>
</gene>
<dbReference type="InterPro" id="IPR036381">
    <property type="entry name" value="Tus_dom1"/>
</dbReference>
<dbReference type="Gene3D" id="3.30.54.10">
    <property type="match status" value="1"/>
</dbReference>
<keyword evidence="2" id="KW-0235">DNA replication</keyword>
<dbReference type="AlphaFoldDB" id="A0A346NMB9"/>
<organism evidence="4 5">
    <name type="scientific">Salinimonas sediminis</name>
    <dbReference type="NCBI Taxonomy" id="2303538"/>
    <lineage>
        <taxon>Bacteria</taxon>
        <taxon>Pseudomonadati</taxon>
        <taxon>Pseudomonadota</taxon>
        <taxon>Gammaproteobacteria</taxon>
        <taxon>Alteromonadales</taxon>
        <taxon>Alteromonadaceae</taxon>
        <taxon>Alteromonas/Salinimonas group</taxon>
        <taxon>Salinimonas</taxon>
    </lineage>
</organism>
<proteinExistence type="predicted"/>
<dbReference type="Pfam" id="PF05472">
    <property type="entry name" value="Ter"/>
    <property type="match status" value="1"/>
</dbReference>
<dbReference type="SUPFAM" id="SSF56596">
    <property type="entry name" value="Replication terminator protein (Tus)"/>
    <property type="match status" value="1"/>
</dbReference>
<sequence>MNLLRFYMNEIEKHTLSLCELVRANAINKQCIMFSIPRITKEEEERLIEDDYETIPVEPLTGTAALEYALDAFKDMHVYDGKLSRRFVQKYPGLIPLSCSWETIEPYVEALNTAKHGFKAEVQKFEGPDEKFYEVHDRFHYLITTMAYRKVYAFQGDYKAFYFNWSRRPRVETDTKENWLERLERARATVPAKYSRESWYAVLDSERTLLESTPGEKFSARRPIKLRPECSVRNQKGQMLGYSAGMPFLLTENSYRPKVSPLTDYIRKPASSNSTKWELILPRIHLYRRC</sequence>
<dbReference type="InterPro" id="IPR036384">
    <property type="entry name" value="Tus_sf"/>
</dbReference>
<dbReference type="InterPro" id="IPR008865">
    <property type="entry name" value="DNA_replication_term_site-bd"/>
</dbReference>
<dbReference type="Gene3D" id="3.50.14.10">
    <property type="entry name" value="Replication terminator Tus, domain 1 superfamily/Replication terminator Tus"/>
    <property type="match status" value="1"/>
</dbReference>
<dbReference type="KEGG" id="salm:D0Y50_10005"/>
<protein>
    <submittedName>
        <fullName evidence="4">DNA replication protein</fullName>
    </submittedName>
</protein>
<dbReference type="Proteomes" id="UP000262073">
    <property type="component" value="Chromosome"/>
</dbReference>
<dbReference type="EMBL" id="CP031769">
    <property type="protein sequence ID" value="AXR06676.1"/>
    <property type="molecule type" value="Genomic_DNA"/>
</dbReference>
<accession>A0A346NMB9</accession>